<dbReference type="SUPFAM" id="SSF109905">
    <property type="entry name" value="Surp module (SWAP domain)"/>
    <property type="match status" value="2"/>
</dbReference>
<proteinExistence type="predicted"/>
<feature type="compositionally biased region" description="Basic and acidic residues" evidence="8">
    <location>
        <begin position="391"/>
        <end position="414"/>
    </location>
</feature>
<organism evidence="11 12">
    <name type="scientific">Phakopsora pachyrhizi</name>
    <name type="common">Asian soybean rust disease fungus</name>
    <dbReference type="NCBI Taxonomy" id="170000"/>
    <lineage>
        <taxon>Eukaryota</taxon>
        <taxon>Fungi</taxon>
        <taxon>Dikarya</taxon>
        <taxon>Basidiomycota</taxon>
        <taxon>Pucciniomycotina</taxon>
        <taxon>Pucciniomycetes</taxon>
        <taxon>Pucciniales</taxon>
        <taxon>Phakopsoraceae</taxon>
        <taxon>Phakopsora</taxon>
    </lineage>
</organism>
<evidence type="ECO:0000256" key="8">
    <source>
        <dbReference type="SAM" id="MobiDB-lite"/>
    </source>
</evidence>
<dbReference type="Pfam" id="PF01805">
    <property type="entry name" value="Surp"/>
    <property type="match status" value="2"/>
</dbReference>
<dbReference type="Pfam" id="PF12230">
    <property type="entry name" value="PRP21_like_P"/>
    <property type="match status" value="1"/>
</dbReference>
<dbReference type="InterPro" id="IPR022030">
    <property type="entry name" value="SF3A1_dom"/>
</dbReference>
<feature type="region of interest" description="Disordered" evidence="8">
    <location>
        <begin position="137"/>
        <end position="173"/>
    </location>
</feature>
<feature type="compositionally biased region" description="Polar residues" evidence="8">
    <location>
        <begin position="814"/>
        <end position="845"/>
    </location>
</feature>
<accession>A0AAV0ASP3</accession>
<dbReference type="FunFam" id="1.10.10.790:FF:000002">
    <property type="entry name" value="Splicing factor 3A subunit 1"/>
    <property type="match status" value="1"/>
</dbReference>
<keyword evidence="5" id="KW-0508">mRNA splicing</keyword>
<feature type="domain" description="SURP motif" evidence="10">
    <location>
        <begin position="192"/>
        <end position="234"/>
    </location>
</feature>
<feature type="region of interest" description="Disordered" evidence="8">
    <location>
        <begin position="702"/>
        <end position="885"/>
    </location>
</feature>
<dbReference type="SUPFAM" id="SSF54236">
    <property type="entry name" value="Ubiquitin-like"/>
    <property type="match status" value="1"/>
</dbReference>
<name>A0AAV0ASP3_PHAPC</name>
<evidence type="ECO:0000313" key="11">
    <source>
        <dbReference type="EMBL" id="CAH7671809.1"/>
    </source>
</evidence>
<feature type="domain" description="SURP motif" evidence="10">
    <location>
        <begin position="83"/>
        <end position="127"/>
    </location>
</feature>
<feature type="compositionally biased region" description="Low complexity" evidence="8">
    <location>
        <begin position="742"/>
        <end position="751"/>
    </location>
</feature>
<evidence type="ECO:0000256" key="1">
    <source>
        <dbReference type="ARBA" id="ARBA00004123"/>
    </source>
</evidence>
<keyword evidence="3" id="KW-0747">Spliceosome</keyword>
<feature type="compositionally biased region" description="Acidic residues" evidence="8">
    <location>
        <begin position="37"/>
        <end position="47"/>
    </location>
</feature>
<keyword evidence="2" id="KW-0507">mRNA processing</keyword>
<feature type="region of interest" description="Disordered" evidence="8">
    <location>
        <begin position="1"/>
        <end position="63"/>
    </location>
</feature>
<keyword evidence="6" id="KW-0539">Nucleus</keyword>
<dbReference type="Gene3D" id="1.10.10.790">
    <property type="entry name" value="Surp module"/>
    <property type="match status" value="2"/>
</dbReference>
<feature type="domain" description="Ubiquitin-like" evidence="9">
    <location>
        <begin position="998"/>
        <end position="1051"/>
    </location>
</feature>
<evidence type="ECO:0000256" key="7">
    <source>
        <dbReference type="SAM" id="Coils"/>
    </source>
</evidence>
<keyword evidence="4" id="KW-0677">Repeat</keyword>
<dbReference type="GO" id="GO:0071004">
    <property type="term" value="C:U2-type prespliceosome"/>
    <property type="evidence" value="ECO:0007669"/>
    <property type="project" value="TreeGrafter"/>
</dbReference>
<evidence type="ECO:0000256" key="5">
    <source>
        <dbReference type="ARBA" id="ARBA00023187"/>
    </source>
</evidence>
<dbReference type="SMART" id="SM00648">
    <property type="entry name" value="SWAP"/>
    <property type="match status" value="2"/>
</dbReference>
<dbReference type="InterPro" id="IPR045146">
    <property type="entry name" value="SF3A1"/>
</dbReference>
<dbReference type="GO" id="GO:0000381">
    <property type="term" value="P:regulation of alternative mRNA splicing, via spliceosome"/>
    <property type="evidence" value="ECO:0007669"/>
    <property type="project" value="TreeGrafter"/>
</dbReference>
<dbReference type="PANTHER" id="PTHR15316">
    <property type="entry name" value="SPLICEOSOME ASSOCIATED PROTEIN 114/SWAP SPLICING FACTOR-RELATED"/>
    <property type="match status" value="1"/>
</dbReference>
<dbReference type="InterPro" id="IPR000626">
    <property type="entry name" value="Ubiquitin-like_dom"/>
</dbReference>
<dbReference type="InterPro" id="IPR000061">
    <property type="entry name" value="Surp"/>
</dbReference>
<feature type="region of interest" description="Disordered" evidence="8">
    <location>
        <begin position="381"/>
        <end position="430"/>
    </location>
</feature>
<dbReference type="GO" id="GO:0005686">
    <property type="term" value="C:U2 snRNP"/>
    <property type="evidence" value="ECO:0007669"/>
    <property type="project" value="UniProtKB-ARBA"/>
</dbReference>
<evidence type="ECO:0000256" key="3">
    <source>
        <dbReference type="ARBA" id="ARBA00022728"/>
    </source>
</evidence>
<evidence type="ECO:0000313" key="12">
    <source>
        <dbReference type="Proteomes" id="UP001153365"/>
    </source>
</evidence>
<evidence type="ECO:0000259" key="10">
    <source>
        <dbReference type="PROSITE" id="PS50128"/>
    </source>
</evidence>
<dbReference type="AlphaFoldDB" id="A0AAV0ASP3"/>
<dbReference type="InterPro" id="IPR035967">
    <property type="entry name" value="SWAP/Surp_sf"/>
</dbReference>
<feature type="compositionally biased region" description="Polar residues" evidence="8">
    <location>
        <begin position="137"/>
        <end position="160"/>
    </location>
</feature>
<keyword evidence="7" id="KW-0175">Coiled coil</keyword>
<keyword evidence="12" id="KW-1185">Reference proteome</keyword>
<feature type="compositionally biased region" description="Basic and acidic residues" evidence="8">
    <location>
        <begin position="421"/>
        <end position="430"/>
    </location>
</feature>
<evidence type="ECO:0000256" key="6">
    <source>
        <dbReference type="ARBA" id="ARBA00023242"/>
    </source>
</evidence>
<dbReference type="EMBL" id="CALTRL010001259">
    <property type="protein sequence ID" value="CAH7671809.1"/>
    <property type="molecule type" value="Genomic_DNA"/>
</dbReference>
<dbReference type="GO" id="GO:0003723">
    <property type="term" value="F:RNA binding"/>
    <property type="evidence" value="ECO:0007669"/>
    <property type="project" value="InterPro"/>
</dbReference>
<feature type="coiled-coil region" evidence="7">
    <location>
        <begin position="539"/>
        <end position="567"/>
    </location>
</feature>
<dbReference type="PROSITE" id="PS50128">
    <property type="entry name" value="SURP"/>
    <property type="match status" value="2"/>
</dbReference>
<dbReference type="FunFam" id="1.10.10.790:FF:000001">
    <property type="entry name" value="Splicing factor 3a, subunit 1"/>
    <property type="match status" value="1"/>
</dbReference>
<dbReference type="PANTHER" id="PTHR15316:SF1">
    <property type="entry name" value="SPLICING FACTOR 3A SUBUNIT 1"/>
    <property type="match status" value="1"/>
</dbReference>
<protein>
    <submittedName>
        <fullName evidence="11">Pre-mRNA splicing factor PRP21 like protein-domain-containing protein</fullName>
    </submittedName>
</protein>
<dbReference type="Proteomes" id="UP001153365">
    <property type="component" value="Unassembled WGS sequence"/>
</dbReference>
<reference evidence="11" key="1">
    <citation type="submission" date="2022-06" db="EMBL/GenBank/DDBJ databases">
        <authorList>
            <consortium name="SYNGENTA / RWTH Aachen University"/>
        </authorList>
    </citation>
    <scope>NUCLEOTIDE SEQUENCE</scope>
</reference>
<evidence type="ECO:0000256" key="4">
    <source>
        <dbReference type="ARBA" id="ARBA00022737"/>
    </source>
</evidence>
<comment type="subcellular location">
    <subcellularLocation>
        <location evidence="1">Nucleus</location>
    </subcellularLocation>
</comment>
<sequence>MMSVAGEQVAAQSGTTDVGAGNDQMAMDLTSPSTEVQETDEAVGEESQDTKDDQAKDSQTNELIESTKYVEGLIYPPPEIRSIVDKTAAFIAKNSNPKIFEEKIRQRERTDTRFSFLNPEDAYNAYYLHRVESIKNGDTSQPLNNATNINAPPNGASATQAEDDDKPPEPSPLQFLIEPSQMPKINSSDLEIIKLTALFTARSGRKLVSELSQREARNYQFDFLRPSHSLFGFFNRLVDQYTKIFIPSPETLEHLEKLAGGKAVDRKRLDPTTLAKIQQERLIKGKREVMAEIQMRVDWERYQGLQLQKKTSEEEKEKKEFNEIDWEDFIVVSTVEFTENDEVIDLPPPMSISEVENMTIAQKKMAAMVMEGKDVSSMTEEQLAMEEEANEKEANEMLESAKRSADEARAKAVQEAEQDEQPEKATEEEHRFEIKQVAEIKKLNNTGMKIRKDYVPKSKQLQNAAQNGSIGGKVITTLCQICGQQINVNEISEHVRIELLDPRWKEKKQKTELNRSSSNMLTLGSDVSSSLRDLAKSRLDIFEENVTEEEKMRREAEQKKLKQLAKEKYTWDGHLNTGERITNIYQVGANLDEQIQALHRSKGLTAESMNSGPQIGPVPGAISPQAHLNPTTAALIQKHQQLQLQQQQIDLHIKKITSGIAAAGEALSQKQSFGGGATLSAAPQPSASRTPIIDPGRAAMMSGSMLPPPGTVSSGHIQPLGAVPQPGGFPPPGVAPPPGSLPPSSIALPPGLVQPPGVFPSPGALPQSGIPLSSGGSPSSVALQPGSFPLPPGGVPSQGFGGVSPQPGGVAPLSDQNTPKAPSGSLSNGSGTPVSLSAPASNFTPTPGLPGRPNVPDFGAGIPRPSSQTPPVPTSSSGAPMDPSQLTPMAAQKAIDSITNQPPPSLLTAIRPAEDDLLEGQPGQKKQKLAGGIEEGIGLAATQKPLPVPQMFTEEQWIEIHPEPIKLLIQLPTYNDKPEWGCDGSQIILEENPITLLVGVLRDKLLHLKGIPVGRQQLKIGSKILPNQVTLASLNLKTGDIINLGIKEQRKK</sequence>
<dbReference type="Gene3D" id="3.10.20.90">
    <property type="entry name" value="Phosphatidylinositol 3-kinase Catalytic Subunit, Chain A, domain 1"/>
    <property type="match status" value="1"/>
</dbReference>
<feature type="compositionally biased region" description="Pro residues" evidence="8">
    <location>
        <begin position="727"/>
        <end position="741"/>
    </location>
</feature>
<dbReference type="GO" id="GO:0045292">
    <property type="term" value="P:mRNA cis splicing, via spliceosome"/>
    <property type="evidence" value="ECO:0007669"/>
    <property type="project" value="InterPro"/>
</dbReference>
<dbReference type="InterPro" id="IPR029071">
    <property type="entry name" value="Ubiquitin-like_domsf"/>
</dbReference>
<evidence type="ECO:0000259" key="9">
    <source>
        <dbReference type="PROSITE" id="PS50053"/>
    </source>
</evidence>
<feature type="compositionally biased region" description="Low complexity" evidence="8">
    <location>
        <begin position="766"/>
        <end position="780"/>
    </location>
</feature>
<evidence type="ECO:0000256" key="2">
    <source>
        <dbReference type="ARBA" id="ARBA00022664"/>
    </source>
</evidence>
<gene>
    <name evidence="11" type="ORF">PPACK8108_LOCUS6629</name>
</gene>
<dbReference type="GO" id="GO:0071013">
    <property type="term" value="C:catalytic step 2 spliceosome"/>
    <property type="evidence" value="ECO:0007669"/>
    <property type="project" value="TreeGrafter"/>
</dbReference>
<comment type="caution">
    <text evidence="11">The sequence shown here is derived from an EMBL/GenBank/DDBJ whole genome shotgun (WGS) entry which is preliminary data.</text>
</comment>
<dbReference type="PROSITE" id="PS50053">
    <property type="entry name" value="UBIQUITIN_2"/>
    <property type="match status" value="1"/>
</dbReference>